<keyword evidence="2" id="KW-1185">Reference proteome</keyword>
<evidence type="ECO:0000313" key="2">
    <source>
        <dbReference type="Proteomes" id="UP001174136"/>
    </source>
</evidence>
<evidence type="ECO:0000313" key="1">
    <source>
        <dbReference type="EMBL" id="KAK0156235.1"/>
    </source>
</evidence>
<dbReference type="AlphaFoldDB" id="A0AA47ND06"/>
<organism evidence="1 2">
    <name type="scientific">Merluccius polli</name>
    <name type="common">Benguela hake</name>
    <name type="synonym">Merluccius cadenati</name>
    <dbReference type="NCBI Taxonomy" id="89951"/>
    <lineage>
        <taxon>Eukaryota</taxon>
        <taxon>Metazoa</taxon>
        <taxon>Chordata</taxon>
        <taxon>Craniata</taxon>
        <taxon>Vertebrata</taxon>
        <taxon>Euteleostomi</taxon>
        <taxon>Actinopterygii</taxon>
        <taxon>Neopterygii</taxon>
        <taxon>Teleostei</taxon>
        <taxon>Neoteleostei</taxon>
        <taxon>Acanthomorphata</taxon>
        <taxon>Zeiogadaria</taxon>
        <taxon>Gadariae</taxon>
        <taxon>Gadiformes</taxon>
        <taxon>Gadoidei</taxon>
        <taxon>Merlucciidae</taxon>
        <taxon>Merluccius</taxon>
    </lineage>
</organism>
<dbReference type="EMBL" id="JAOPHQ010000020">
    <property type="protein sequence ID" value="KAK0156235.1"/>
    <property type="molecule type" value="Genomic_DNA"/>
</dbReference>
<reference evidence="1" key="1">
    <citation type="journal article" date="2023" name="Front. Mar. Sci.">
        <title>A new Merluccius polli reference genome to investigate the effects of global change in West African waters.</title>
        <authorList>
            <person name="Mateo J.L."/>
            <person name="Blanco-Fernandez C."/>
            <person name="Garcia-Vazquez E."/>
            <person name="Machado-Schiaffino G."/>
        </authorList>
    </citation>
    <scope>NUCLEOTIDE SEQUENCE</scope>
    <source>
        <strain evidence="1">C29</strain>
        <tissue evidence="1">Fin</tissue>
    </source>
</reference>
<gene>
    <name evidence="1" type="ORF">N1851_000488</name>
</gene>
<dbReference type="Proteomes" id="UP001174136">
    <property type="component" value="Unassembled WGS sequence"/>
</dbReference>
<proteinExistence type="predicted"/>
<protein>
    <submittedName>
        <fullName evidence="1">Uncharacterized protein</fullName>
    </submittedName>
</protein>
<comment type="caution">
    <text evidence="1">The sequence shown here is derived from an EMBL/GenBank/DDBJ whole genome shotgun (WGS) entry which is preliminary data.</text>
</comment>
<accession>A0AA47ND06</accession>
<sequence length="180" mass="20445">MVVQNMLREECSSFSKSDDDIGGIEKLKLNFHFTIRYRPGKENVDADSLSRMPVNIEVIMEQCTEELTSDSNALCVCPVLTSLQCTAVSEDIHKTFSVAKIRQAQQDDVNISQIIQCKLSNKKPAGHDLNALNQHSGSREEYTTLLHEWERIHMDEDGILCRKTTNKTQLVFLKGIRALY</sequence>
<name>A0AA47ND06_MERPO</name>